<keyword evidence="4" id="KW-1185">Reference proteome</keyword>
<feature type="compositionally biased region" description="Basic and acidic residues" evidence="1">
    <location>
        <begin position="134"/>
        <end position="145"/>
    </location>
</feature>
<sequence>MVFDAAKPRKSRQQAMSMESALEEERLEILRMLQESKNLSSSPLLSTRPVISPTEQRKLEFSPGGSGMPRNASSTFQNHRMGSASQLTPAVSSRRGSSPGPQRSDIDVSDIMDLDRAFQELSKRSPTITSSSRRAPDGSLPKDADPESAIDDSSTSGEESDDEEKETKTTGAIPASPKGLWHPPPQRAMSLTAAIEAERLEVLNQLGVNSASNWQPQTASVPRVTISDHAFHKSKRAIRPNTAFDNSRSNTPFSSDAEADLDDLKKAQRMEMDVRPMISNPETNRVAITVSRGDFQAASNVAKRTRSYVVCTDMSSEAVYAMEWAIGTVIRDGDIIYAVCALEETEITVFNAEEQRKEFAEDILALCRKLLKRTRLQVQVVIEVIHHKSPKHLLTEIIDHRDPTLVILGSRGRSHLKGVLLGSFSNYLVQKSSVPVMVARKKLCKTSKKRGLPTRPRLKNNLLATAKID</sequence>
<reference evidence="3 4" key="1">
    <citation type="submission" date="2016-04" db="EMBL/GenBank/DDBJ databases">
        <title>Evolutionary innovation and constraint leading to complex multicellularity in the Ascomycota.</title>
        <authorList>
            <person name="Cisse O."/>
            <person name="Nguyen A."/>
            <person name="Hewitt D.A."/>
            <person name="Jedd G."/>
            <person name="Stajich J.E."/>
        </authorList>
    </citation>
    <scope>NUCLEOTIDE SEQUENCE [LARGE SCALE GENOMIC DNA]</scope>
    <source>
        <strain evidence="3 4">DAH-3</strain>
    </source>
</reference>
<proteinExistence type="predicted"/>
<accession>A0A1U7LRJ3</accession>
<dbReference type="PRINTS" id="PR01438">
    <property type="entry name" value="UNVRSLSTRESS"/>
</dbReference>
<evidence type="ECO:0000259" key="2">
    <source>
        <dbReference type="Pfam" id="PF00582"/>
    </source>
</evidence>
<dbReference type="Pfam" id="PF00582">
    <property type="entry name" value="Usp"/>
    <property type="match status" value="1"/>
</dbReference>
<feature type="region of interest" description="Disordered" evidence="1">
    <location>
        <begin position="35"/>
        <end position="185"/>
    </location>
</feature>
<feature type="compositionally biased region" description="Low complexity" evidence="1">
    <location>
        <begin position="92"/>
        <end position="103"/>
    </location>
</feature>
<gene>
    <name evidence="3" type="ORF">NEOLI_002638</name>
</gene>
<feature type="compositionally biased region" description="Polar residues" evidence="1">
    <location>
        <begin position="71"/>
        <end position="91"/>
    </location>
</feature>
<organism evidence="3 4">
    <name type="scientific">Neolecta irregularis (strain DAH-3)</name>
    <dbReference type="NCBI Taxonomy" id="1198029"/>
    <lineage>
        <taxon>Eukaryota</taxon>
        <taxon>Fungi</taxon>
        <taxon>Dikarya</taxon>
        <taxon>Ascomycota</taxon>
        <taxon>Taphrinomycotina</taxon>
        <taxon>Neolectales</taxon>
        <taxon>Neolectaceae</taxon>
        <taxon>Neolecta</taxon>
    </lineage>
</organism>
<name>A0A1U7LRJ3_NEOID</name>
<dbReference type="InterPro" id="IPR014729">
    <property type="entry name" value="Rossmann-like_a/b/a_fold"/>
</dbReference>
<evidence type="ECO:0000313" key="4">
    <source>
        <dbReference type="Proteomes" id="UP000186594"/>
    </source>
</evidence>
<feature type="compositionally biased region" description="Polar residues" evidence="1">
    <location>
        <begin position="36"/>
        <end position="45"/>
    </location>
</feature>
<dbReference type="STRING" id="1198029.A0A1U7LRJ3"/>
<protein>
    <recommendedName>
        <fullName evidence="2">UspA domain-containing protein</fullName>
    </recommendedName>
</protein>
<dbReference type="OMA" id="HALEWAT"/>
<feature type="compositionally biased region" description="Polar residues" evidence="1">
    <location>
        <begin position="124"/>
        <end position="133"/>
    </location>
</feature>
<dbReference type="PANTHER" id="PTHR46100">
    <property type="entry name" value="IMP2'P"/>
    <property type="match status" value="1"/>
</dbReference>
<dbReference type="CDD" id="cd23659">
    <property type="entry name" value="USP_At3g01520-like"/>
    <property type="match status" value="1"/>
</dbReference>
<dbReference type="InterPro" id="IPR006015">
    <property type="entry name" value="Universal_stress_UspA"/>
</dbReference>
<comment type="caution">
    <text evidence="3">The sequence shown here is derived from an EMBL/GenBank/DDBJ whole genome shotgun (WGS) entry which is preliminary data.</text>
</comment>
<dbReference type="SUPFAM" id="SSF52402">
    <property type="entry name" value="Adenine nucleotide alpha hydrolases-like"/>
    <property type="match status" value="1"/>
</dbReference>
<feature type="domain" description="UspA" evidence="2">
    <location>
        <begin position="309"/>
        <end position="440"/>
    </location>
</feature>
<feature type="region of interest" description="Disordered" evidence="1">
    <location>
        <begin position="1"/>
        <end position="20"/>
    </location>
</feature>
<feature type="compositionally biased region" description="Basic and acidic residues" evidence="1">
    <location>
        <begin position="113"/>
        <end position="123"/>
    </location>
</feature>
<evidence type="ECO:0000313" key="3">
    <source>
        <dbReference type="EMBL" id="OLL25277.1"/>
    </source>
</evidence>
<dbReference type="EMBL" id="LXFE01000460">
    <property type="protein sequence ID" value="OLL25277.1"/>
    <property type="molecule type" value="Genomic_DNA"/>
</dbReference>
<evidence type="ECO:0000256" key="1">
    <source>
        <dbReference type="SAM" id="MobiDB-lite"/>
    </source>
</evidence>
<dbReference type="OrthoDB" id="992776at2759"/>
<dbReference type="InterPro" id="IPR006016">
    <property type="entry name" value="UspA"/>
</dbReference>
<dbReference type="Proteomes" id="UP000186594">
    <property type="component" value="Unassembled WGS sequence"/>
</dbReference>
<dbReference type="AlphaFoldDB" id="A0A1U7LRJ3"/>
<dbReference type="Gene3D" id="3.40.50.620">
    <property type="entry name" value="HUPs"/>
    <property type="match status" value="1"/>
</dbReference>
<dbReference type="PANTHER" id="PTHR46100:SF4">
    <property type="entry name" value="USPA DOMAIN-CONTAINING PROTEIN"/>
    <property type="match status" value="1"/>
</dbReference>